<dbReference type="Proteomes" id="UP000185596">
    <property type="component" value="Unassembled WGS sequence"/>
</dbReference>
<name>A0A1Q8CPH9_9PSEU</name>
<reference evidence="1 2" key="1">
    <citation type="submission" date="2016-12" db="EMBL/GenBank/DDBJ databases">
        <title>The draft genome sequence of Actinophytocola sp. 11-183.</title>
        <authorList>
            <person name="Wang W."/>
            <person name="Yuan L."/>
        </authorList>
    </citation>
    <scope>NUCLEOTIDE SEQUENCE [LARGE SCALE GENOMIC DNA]</scope>
    <source>
        <strain evidence="1 2">11-183</strain>
    </source>
</reference>
<sequence>MSTDDAEKLVRWLADRGDCELEPGLTTAELDRAQERFDIEMPPLWRRVLHLAHPVALPVPPRGDDGVLRWVPYPDWRLRDEDATQQLVDWPAEGVLFSAEYGSFWWRGWGERPSEKARRPAVAGERLAEAPRLTPLRSNWYVGSADDSPVFSIHQIDLYVPALSLADIPSGRTQDEVPNDQWPIGHVPFWSELHMWSQIGHLIDIDPSR</sequence>
<evidence type="ECO:0008006" key="3">
    <source>
        <dbReference type="Google" id="ProtNLM"/>
    </source>
</evidence>
<dbReference type="PANTHER" id="PTHR32011">
    <property type="entry name" value="OS08G0472400 PROTEIN"/>
    <property type="match status" value="1"/>
</dbReference>
<keyword evidence="2" id="KW-1185">Reference proteome</keyword>
<accession>A0A1Q8CPH9</accession>
<dbReference type="STRING" id="1912961.BU204_18025"/>
<gene>
    <name evidence="1" type="ORF">BU204_18025</name>
</gene>
<dbReference type="EMBL" id="MSIE01000031">
    <property type="protein sequence ID" value="OLF16264.1"/>
    <property type="molecule type" value="Genomic_DNA"/>
</dbReference>
<evidence type="ECO:0000313" key="1">
    <source>
        <dbReference type="EMBL" id="OLF16264.1"/>
    </source>
</evidence>
<dbReference type="RefSeq" id="WP_075126855.1">
    <property type="nucleotide sequence ID" value="NZ_MSIE01000031.1"/>
</dbReference>
<comment type="caution">
    <text evidence="1">The sequence shown here is derived from an EMBL/GenBank/DDBJ whole genome shotgun (WGS) entry which is preliminary data.</text>
</comment>
<dbReference type="PANTHER" id="PTHR32011:SF2">
    <property type="entry name" value="OS08G0472400 PROTEIN"/>
    <property type="match status" value="1"/>
</dbReference>
<evidence type="ECO:0000313" key="2">
    <source>
        <dbReference type="Proteomes" id="UP000185596"/>
    </source>
</evidence>
<organism evidence="1 2">
    <name type="scientific">Actinophytocola xanthii</name>
    <dbReference type="NCBI Taxonomy" id="1912961"/>
    <lineage>
        <taxon>Bacteria</taxon>
        <taxon>Bacillati</taxon>
        <taxon>Actinomycetota</taxon>
        <taxon>Actinomycetes</taxon>
        <taxon>Pseudonocardiales</taxon>
        <taxon>Pseudonocardiaceae</taxon>
    </lineage>
</organism>
<proteinExistence type="predicted"/>
<dbReference type="OrthoDB" id="264195at2"/>
<dbReference type="AlphaFoldDB" id="A0A1Q8CPH9"/>
<protein>
    <recommendedName>
        <fullName evidence="3">Knr4/Smi1-like domain-containing protein</fullName>
    </recommendedName>
</protein>